<evidence type="ECO:0000313" key="2">
    <source>
        <dbReference type="EMBL" id="MBB3053116.1"/>
    </source>
</evidence>
<evidence type="ECO:0000313" key="3">
    <source>
        <dbReference type="Proteomes" id="UP000550714"/>
    </source>
</evidence>
<organism evidence="2 3">
    <name type="scientific">Prauserella isguenensis</name>
    <dbReference type="NCBI Taxonomy" id="1470180"/>
    <lineage>
        <taxon>Bacteria</taxon>
        <taxon>Bacillati</taxon>
        <taxon>Actinomycetota</taxon>
        <taxon>Actinomycetes</taxon>
        <taxon>Pseudonocardiales</taxon>
        <taxon>Pseudonocardiaceae</taxon>
        <taxon>Prauserella</taxon>
    </lineage>
</organism>
<reference evidence="2 3" key="1">
    <citation type="submission" date="2020-08" db="EMBL/GenBank/DDBJ databases">
        <title>Genomic Encyclopedia of Type Strains, Phase III (KMG-III): the genomes of soil and plant-associated and newly described type strains.</title>
        <authorList>
            <person name="Whitman W."/>
        </authorList>
    </citation>
    <scope>NUCLEOTIDE SEQUENCE [LARGE SCALE GENOMIC DNA]</scope>
    <source>
        <strain evidence="2 3">CECT 8577</strain>
    </source>
</reference>
<proteinExistence type="predicted"/>
<dbReference type="InterPro" id="IPR041698">
    <property type="entry name" value="Methyltransf_25"/>
</dbReference>
<dbReference type="Pfam" id="PF13649">
    <property type="entry name" value="Methyltransf_25"/>
    <property type="match status" value="1"/>
</dbReference>
<feature type="domain" description="Methyltransferase" evidence="1">
    <location>
        <begin position="49"/>
        <end position="145"/>
    </location>
</feature>
<keyword evidence="3" id="KW-1185">Reference proteome</keyword>
<gene>
    <name evidence="2" type="ORF">FHS23_004159</name>
</gene>
<dbReference type="RefSeq" id="WP_183658621.1">
    <property type="nucleotide sequence ID" value="NZ_JACHWU010000007.1"/>
</dbReference>
<protein>
    <submittedName>
        <fullName evidence="2">O-methyltransferase/aklanonic acid methyltransferase</fullName>
        <ecNumber evidence="2">2.1.1.-</ecNumber>
        <ecNumber evidence="2">2.1.1.288</ecNumber>
    </submittedName>
</protein>
<dbReference type="PANTHER" id="PTHR43591:SF24">
    <property type="entry name" value="2-METHOXY-6-POLYPRENYL-1,4-BENZOQUINOL METHYLASE, MITOCHONDRIAL"/>
    <property type="match status" value="1"/>
</dbReference>
<accession>A0A839S5S3</accession>
<comment type="caution">
    <text evidence="2">The sequence shown here is derived from an EMBL/GenBank/DDBJ whole genome shotgun (WGS) entry which is preliminary data.</text>
</comment>
<dbReference type="CDD" id="cd02440">
    <property type="entry name" value="AdoMet_MTases"/>
    <property type="match status" value="1"/>
</dbReference>
<dbReference type="GO" id="GO:0032259">
    <property type="term" value="P:methylation"/>
    <property type="evidence" value="ECO:0007669"/>
    <property type="project" value="UniProtKB-KW"/>
</dbReference>
<dbReference type="AlphaFoldDB" id="A0A839S5S3"/>
<sequence length="282" mass="30905">MSAKDQHTQTITRVFDDAAAEFDRSGVDFFTPLGMQLTKLAGAARGDRVLDVGCGMGSSLIPAAERVGPAGFVTGIDLSPAMVRRLNGLLAEHGMTNARATTMNGERPDFPERSFEVVQAGFSVMHFSSAPDCLGRYPRLLVPGGRFCYSELVDEDGLPDLVPRDAFAELAPFFPTDLPNPRERGIITWNQTPESTSEALRERGFTRVTVTEHESEVELGSGDRWNAWTMSTGLRQAWVNVPAHEVAAVRARTAAVIEQRRDAQGRLVLPVRVRYVLCETGQ</sequence>
<dbReference type="GO" id="GO:0008168">
    <property type="term" value="F:methyltransferase activity"/>
    <property type="evidence" value="ECO:0007669"/>
    <property type="project" value="UniProtKB-KW"/>
</dbReference>
<dbReference type="Gene3D" id="3.40.50.150">
    <property type="entry name" value="Vaccinia Virus protein VP39"/>
    <property type="match status" value="1"/>
</dbReference>
<keyword evidence="2" id="KW-0808">Transferase</keyword>
<evidence type="ECO:0000259" key="1">
    <source>
        <dbReference type="Pfam" id="PF13649"/>
    </source>
</evidence>
<dbReference type="SUPFAM" id="SSF53335">
    <property type="entry name" value="S-adenosyl-L-methionine-dependent methyltransferases"/>
    <property type="match status" value="1"/>
</dbReference>
<dbReference type="EC" id="2.1.1.-" evidence="2"/>
<dbReference type="Proteomes" id="UP000550714">
    <property type="component" value="Unassembled WGS sequence"/>
</dbReference>
<name>A0A839S5S3_9PSEU</name>
<dbReference type="EC" id="2.1.1.288" evidence="2"/>
<dbReference type="InterPro" id="IPR029063">
    <property type="entry name" value="SAM-dependent_MTases_sf"/>
</dbReference>
<keyword evidence="2" id="KW-0489">Methyltransferase</keyword>
<dbReference type="EMBL" id="JACHWU010000007">
    <property type="protein sequence ID" value="MBB3053116.1"/>
    <property type="molecule type" value="Genomic_DNA"/>
</dbReference>
<dbReference type="PANTHER" id="PTHR43591">
    <property type="entry name" value="METHYLTRANSFERASE"/>
    <property type="match status" value="1"/>
</dbReference>